<dbReference type="InterPro" id="IPR009061">
    <property type="entry name" value="DNA-bd_dom_put_sf"/>
</dbReference>
<dbReference type="Gene3D" id="3.90.530.10">
    <property type="entry name" value="XPA C-terminal domain"/>
    <property type="match status" value="1"/>
</dbReference>
<evidence type="ECO:0000256" key="2">
    <source>
        <dbReference type="ARBA" id="ARBA00022833"/>
    </source>
</evidence>
<dbReference type="EMBL" id="CAKKNE010000005">
    <property type="protein sequence ID" value="CAH0377505.1"/>
    <property type="molecule type" value="Genomic_DNA"/>
</dbReference>
<dbReference type="AlphaFoldDB" id="A0A7S4A3N4"/>
<dbReference type="InterPro" id="IPR000465">
    <property type="entry name" value="XPA/RAD14"/>
</dbReference>
<dbReference type="OrthoDB" id="5368863at2759"/>
<sequence length="158" mass="17776">MDADQKQRIAANKAAALAKLAAKKKRKSDQAATQPKKPRTADDCDTCGALADAAFRTAFSIQTCNACRRRDPSLDLLNATDAARTYLLPQATLKCLPTLERENPRQPTWTPMRLFLRRHLVEHANRRWGDEAGLEAERRRRAAAKVKRDDAKAKDFFS</sequence>
<dbReference type="GO" id="GO:0000110">
    <property type="term" value="C:nucleotide-excision repair factor 1 complex"/>
    <property type="evidence" value="ECO:0007669"/>
    <property type="project" value="TreeGrafter"/>
</dbReference>
<dbReference type="InterPro" id="IPR037129">
    <property type="entry name" value="XPA_sf"/>
</dbReference>
<dbReference type="InterPro" id="IPR022656">
    <property type="entry name" value="XPA_C"/>
</dbReference>
<evidence type="ECO:0000256" key="1">
    <source>
        <dbReference type="ARBA" id="ARBA00004123"/>
    </source>
</evidence>
<feature type="region of interest" description="Disordered" evidence="4">
    <location>
        <begin position="20"/>
        <end position="43"/>
    </location>
</feature>
<feature type="region of interest" description="Disordered" evidence="4">
    <location>
        <begin position="132"/>
        <end position="158"/>
    </location>
</feature>
<organism evidence="6">
    <name type="scientific">Pelagomonas calceolata</name>
    <dbReference type="NCBI Taxonomy" id="35677"/>
    <lineage>
        <taxon>Eukaryota</taxon>
        <taxon>Sar</taxon>
        <taxon>Stramenopiles</taxon>
        <taxon>Ochrophyta</taxon>
        <taxon>Pelagophyceae</taxon>
        <taxon>Pelagomonadales</taxon>
        <taxon>Pelagomonadaceae</taxon>
        <taxon>Pelagomonas</taxon>
    </lineage>
</organism>
<evidence type="ECO:0000313" key="7">
    <source>
        <dbReference type="EMBL" id="CAH0377505.1"/>
    </source>
</evidence>
<dbReference type="GO" id="GO:0006284">
    <property type="term" value="P:base-excision repair"/>
    <property type="evidence" value="ECO:0007669"/>
    <property type="project" value="TreeGrafter"/>
</dbReference>
<reference evidence="7" key="2">
    <citation type="submission" date="2021-11" db="EMBL/GenBank/DDBJ databases">
        <authorList>
            <consortium name="Genoscope - CEA"/>
            <person name="William W."/>
        </authorList>
    </citation>
    <scope>NUCLEOTIDE SEQUENCE</scope>
</reference>
<dbReference type="Proteomes" id="UP000789595">
    <property type="component" value="Unassembled WGS sequence"/>
</dbReference>
<name>A0A7S4A3N4_9STRA</name>
<keyword evidence="3" id="KW-0539">Nucleus</keyword>
<evidence type="ECO:0000256" key="3">
    <source>
        <dbReference type="ARBA" id="ARBA00023242"/>
    </source>
</evidence>
<dbReference type="GO" id="GO:1901255">
    <property type="term" value="P:nucleotide-excision repair involved in interstrand cross-link repair"/>
    <property type="evidence" value="ECO:0007669"/>
    <property type="project" value="TreeGrafter"/>
</dbReference>
<feature type="compositionally biased region" description="Basic and acidic residues" evidence="4">
    <location>
        <begin position="146"/>
        <end position="158"/>
    </location>
</feature>
<dbReference type="Pfam" id="PF05181">
    <property type="entry name" value="XPA_C"/>
    <property type="match status" value="1"/>
</dbReference>
<comment type="subcellular location">
    <subcellularLocation>
        <location evidence="1">Nucleus</location>
    </subcellularLocation>
</comment>
<keyword evidence="2" id="KW-0862">Zinc</keyword>
<accession>A0A7S4A3N4</accession>
<dbReference type="GO" id="GO:0003684">
    <property type="term" value="F:damaged DNA binding"/>
    <property type="evidence" value="ECO:0007669"/>
    <property type="project" value="InterPro"/>
</dbReference>
<keyword evidence="8" id="KW-1185">Reference proteome</keyword>
<evidence type="ECO:0000256" key="4">
    <source>
        <dbReference type="SAM" id="MobiDB-lite"/>
    </source>
</evidence>
<protein>
    <recommendedName>
        <fullName evidence="5">XPA C-terminal domain-containing protein</fullName>
    </recommendedName>
</protein>
<gene>
    <name evidence="6" type="ORF">PCAL00307_LOCUS18014</name>
    <name evidence="7" type="ORF">PECAL_5P20400</name>
</gene>
<dbReference type="SUPFAM" id="SSF46955">
    <property type="entry name" value="Putative DNA-binding domain"/>
    <property type="match status" value="1"/>
</dbReference>
<dbReference type="GO" id="GO:0000715">
    <property type="term" value="P:nucleotide-excision repair, DNA damage recognition"/>
    <property type="evidence" value="ECO:0007669"/>
    <property type="project" value="TreeGrafter"/>
</dbReference>
<evidence type="ECO:0000313" key="6">
    <source>
        <dbReference type="EMBL" id="CAE0702569.1"/>
    </source>
</evidence>
<dbReference type="EMBL" id="HBIW01020904">
    <property type="protein sequence ID" value="CAE0702569.1"/>
    <property type="molecule type" value="Transcribed_RNA"/>
</dbReference>
<dbReference type="PANTHER" id="PTHR10142:SF0">
    <property type="entry name" value="DNA REPAIR PROTEIN COMPLEMENTING XP-A CELLS"/>
    <property type="match status" value="1"/>
</dbReference>
<feature type="domain" description="XPA C-terminal" evidence="5">
    <location>
        <begin position="74"/>
        <end position="117"/>
    </location>
</feature>
<dbReference type="GO" id="GO:0070914">
    <property type="term" value="P:UV-damage excision repair"/>
    <property type="evidence" value="ECO:0007669"/>
    <property type="project" value="TreeGrafter"/>
</dbReference>
<proteinExistence type="predicted"/>
<evidence type="ECO:0000313" key="8">
    <source>
        <dbReference type="Proteomes" id="UP000789595"/>
    </source>
</evidence>
<evidence type="ECO:0000259" key="5">
    <source>
        <dbReference type="Pfam" id="PF05181"/>
    </source>
</evidence>
<dbReference type="PANTHER" id="PTHR10142">
    <property type="entry name" value="DNA REPAIR PROTEIN COMPLEMENTING XP-A CELLS"/>
    <property type="match status" value="1"/>
</dbReference>
<reference evidence="6" key="1">
    <citation type="submission" date="2021-01" db="EMBL/GenBank/DDBJ databases">
        <authorList>
            <person name="Corre E."/>
            <person name="Pelletier E."/>
            <person name="Niang G."/>
            <person name="Scheremetjew M."/>
            <person name="Finn R."/>
            <person name="Kale V."/>
            <person name="Holt S."/>
            <person name="Cochrane G."/>
            <person name="Meng A."/>
            <person name="Brown T."/>
            <person name="Cohen L."/>
        </authorList>
    </citation>
    <scope>NUCLEOTIDE SEQUENCE</scope>
    <source>
        <strain evidence="6">CCMP1756</strain>
    </source>
</reference>